<dbReference type="GO" id="GO:0005634">
    <property type="term" value="C:nucleus"/>
    <property type="evidence" value="ECO:0007669"/>
    <property type="project" value="TreeGrafter"/>
</dbReference>
<dbReference type="GO" id="GO:0004674">
    <property type="term" value="F:protein serine/threonine kinase activity"/>
    <property type="evidence" value="ECO:0007669"/>
    <property type="project" value="TreeGrafter"/>
</dbReference>
<dbReference type="Gene3D" id="3.30.200.20">
    <property type="entry name" value="Phosphorylase Kinase, domain 1"/>
    <property type="match status" value="1"/>
</dbReference>
<dbReference type="Pfam" id="PF00069">
    <property type="entry name" value="Pkinase"/>
    <property type="match status" value="1"/>
</dbReference>
<keyword evidence="2" id="KW-0418">Kinase</keyword>
<dbReference type="GO" id="GO:0005737">
    <property type="term" value="C:cytoplasm"/>
    <property type="evidence" value="ECO:0007669"/>
    <property type="project" value="TreeGrafter"/>
</dbReference>
<dbReference type="STRING" id="1448308.A0A2T2NJY2"/>
<keyword evidence="2" id="KW-0808">Transferase</keyword>
<dbReference type="AlphaFoldDB" id="A0A2T2NJY2"/>
<feature type="domain" description="Protein kinase" evidence="1">
    <location>
        <begin position="16"/>
        <end position="303"/>
    </location>
</feature>
<dbReference type="GO" id="GO:0005524">
    <property type="term" value="F:ATP binding"/>
    <property type="evidence" value="ECO:0007669"/>
    <property type="project" value="InterPro"/>
</dbReference>
<dbReference type="InterPro" id="IPR000719">
    <property type="entry name" value="Prot_kinase_dom"/>
</dbReference>
<gene>
    <name evidence="2" type="ORF">BS50DRAFT_588529</name>
</gene>
<organism evidence="2 3">
    <name type="scientific">Corynespora cassiicola Philippines</name>
    <dbReference type="NCBI Taxonomy" id="1448308"/>
    <lineage>
        <taxon>Eukaryota</taxon>
        <taxon>Fungi</taxon>
        <taxon>Dikarya</taxon>
        <taxon>Ascomycota</taxon>
        <taxon>Pezizomycotina</taxon>
        <taxon>Dothideomycetes</taxon>
        <taxon>Pleosporomycetidae</taxon>
        <taxon>Pleosporales</taxon>
        <taxon>Corynesporascaceae</taxon>
        <taxon>Corynespora</taxon>
    </lineage>
</organism>
<evidence type="ECO:0000313" key="3">
    <source>
        <dbReference type="Proteomes" id="UP000240883"/>
    </source>
</evidence>
<dbReference type="SMART" id="SM00220">
    <property type="entry name" value="S_TKc"/>
    <property type="match status" value="1"/>
</dbReference>
<evidence type="ECO:0000259" key="1">
    <source>
        <dbReference type="PROSITE" id="PS50011"/>
    </source>
</evidence>
<dbReference type="GO" id="GO:0044773">
    <property type="term" value="P:mitotic DNA damage checkpoint signaling"/>
    <property type="evidence" value="ECO:0007669"/>
    <property type="project" value="TreeGrafter"/>
</dbReference>
<dbReference type="InterPro" id="IPR011009">
    <property type="entry name" value="Kinase-like_dom_sf"/>
</dbReference>
<dbReference type="EMBL" id="KZ678136">
    <property type="protein sequence ID" value="PSN65710.1"/>
    <property type="molecule type" value="Genomic_DNA"/>
</dbReference>
<keyword evidence="3" id="KW-1185">Reference proteome</keyword>
<dbReference type="Proteomes" id="UP000240883">
    <property type="component" value="Unassembled WGS sequence"/>
</dbReference>
<name>A0A2T2NJY2_CORCC</name>
<evidence type="ECO:0000313" key="2">
    <source>
        <dbReference type="EMBL" id="PSN65710.1"/>
    </source>
</evidence>
<sequence length="303" mass="34243">MEHTSEYLIHRLPSNYTVVRELGRGNFCTVYLCKVTSPSSSSPESIAGDHDENIKSHPVESFAAVKIVREHQEEVKKWTARETEVLKIIQEESEEKFKKIFPQILSFDPDHLWLAMTAFTTSKTLAAMELFCMENQRTIPEGLLLHIFSEQKAAVDFLHQQCNVSHGDLQLGNVLLDYSERSSSAFPQIFLIDFALSKQLSDQKGIEQGHDVLDRSRVCLHIRTLFNRGRICSVLEPQDSHATCSHSEAWKLFMEFLRKVGISSPLKEAWEKLGICAEVGKSSISEVAMHEVSSFVADFAASP</sequence>
<protein>
    <submittedName>
        <fullName evidence="2">Kinase-like protein</fullName>
    </submittedName>
</protein>
<dbReference type="OrthoDB" id="3795368at2759"/>
<dbReference type="SUPFAM" id="SSF56112">
    <property type="entry name" value="Protein kinase-like (PK-like)"/>
    <property type="match status" value="1"/>
</dbReference>
<accession>A0A2T2NJY2</accession>
<dbReference type="Gene3D" id="1.10.510.10">
    <property type="entry name" value="Transferase(Phosphotransferase) domain 1"/>
    <property type="match status" value="1"/>
</dbReference>
<proteinExistence type="predicted"/>
<reference evidence="2 3" key="1">
    <citation type="journal article" date="2018" name="Front. Microbiol.">
        <title>Genome-Wide Analysis of Corynespora cassiicola Leaf Fall Disease Putative Effectors.</title>
        <authorList>
            <person name="Lopez D."/>
            <person name="Ribeiro S."/>
            <person name="Label P."/>
            <person name="Fumanal B."/>
            <person name="Venisse J.S."/>
            <person name="Kohler A."/>
            <person name="de Oliveira R.R."/>
            <person name="Labutti K."/>
            <person name="Lipzen A."/>
            <person name="Lail K."/>
            <person name="Bauer D."/>
            <person name="Ohm R.A."/>
            <person name="Barry K.W."/>
            <person name="Spatafora J."/>
            <person name="Grigoriev I.V."/>
            <person name="Martin F.M."/>
            <person name="Pujade-Renaud V."/>
        </authorList>
    </citation>
    <scope>NUCLEOTIDE SEQUENCE [LARGE SCALE GENOMIC DNA]</scope>
    <source>
        <strain evidence="2 3">Philippines</strain>
    </source>
</reference>
<dbReference type="PROSITE" id="PS50011">
    <property type="entry name" value="PROTEIN_KINASE_DOM"/>
    <property type="match status" value="1"/>
</dbReference>
<dbReference type="PANTHER" id="PTHR44167:SF24">
    <property type="entry name" value="SERINE_THREONINE-PROTEIN KINASE CHK2"/>
    <property type="match status" value="1"/>
</dbReference>
<dbReference type="PANTHER" id="PTHR44167">
    <property type="entry name" value="OVARIAN-SPECIFIC SERINE/THREONINE-PROTEIN KINASE LOK-RELATED"/>
    <property type="match status" value="1"/>
</dbReference>